<protein>
    <submittedName>
        <fullName evidence="7">DoxX family protein</fullName>
    </submittedName>
</protein>
<dbReference type="InterPro" id="IPR009908">
    <property type="entry name" value="Methylamine_util_MauE"/>
</dbReference>
<gene>
    <name evidence="7" type="ORF">IAC47_00125</name>
</gene>
<dbReference type="AlphaFoldDB" id="A0A9D1UHK9"/>
<name>A0A9D1UHK9_9BACT</name>
<feature type="transmembrane region" description="Helical" evidence="5">
    <location>
        <begin position="52"/>
        <end position="76"/>
    </location>
</feature>
<dbReference type="Proteomes" id="UP000824267">
    <property type="component" value="Unassembled WGS sequence"/>
</dbReference>
<dbReference type="GO" id="GO:0030416">
    <property type="term" value="P:methylamine metabolic process"/>
    <property type="evidence" value="ECO:0007669"/>
    <property type="project" value="InterPro"/>
</dbReference>
<dbReference type="NCBIfam" id="NF045576">
    <property type="entry name" value="BT_3928_fam"/>
    <property type="match status" value="1"/>
</dbReference>
<evidence type="ECO:0000256" key="3">
    <source>
        <dbReference type="ARBA" id="ARBA00022989"/>
    </source>
</evidence>
<feature type="transmembrane region" description="Helical" evidence="5">
    <location>
        <begin position="122"/>
        <end position="139"/>
    </location>
</feature>
<evidence type="ECO:0000259" key="6">
    <source>
        <dbReference type="Pfam" id="PF07291"/>
    </source>
</evidence>
<feature type="transmembrane region" description="Helical" evidence="5">
    <location>
        <begin position="83"/>
        <end position="102"/>
    </location>
</feature>
<keyword evidence="4 5" id="KW-0472">Membrane</keyword>
<organism evidence="7 8">
    <name type="scientific">Candidatus Onthomorpha intestinigallinarum</name>
    <dbReference type="NCBI Taxonomy" id="2840880"/>
    <lineage>
        <taxon>Bacteria</taxon>
        <taxon>Pseudomonadati</taxon>
        <taxon>Bacteroidota</taxon>
        <taxon>Bacteroidia</taxon>
        <taxon>Bacteroidales</taxon>
        <taxon>Candidatus Onthomorpha</taxon>
    </lineage>
</organism>
<comment type="subcellular location">
    <subcellularLocation>
        <location evidence="1">Membrane</location>
        <topology evidence="1">Multi-pass membrane protein</topology>
    </subcellularLocation>
</comment>
<sequence length="381" mass="43350">MKGLLFVLRAVFGGVFIYSGFVKAVDPWGTAYKIEEYLTAFAMNGLLDMFSWLPIAASVFLCCLEFMIGVIMFFGFFRKFSKWISAIIMCFFTILTFVDALANRVSDCGCFGDAITLTNWQTFWKNIVLDVILLGVFLLDRKVAIMPSKINSKLITSVFAVLVVCFSVYNTVYEPVIDFRPWKIGNQMVPVGEDIKPPISYATYRNNSTGEEKEFNMEELMAEYETNKTFDSVWTFVNSRVENTNEVAAEGFSLQALGLDEDNTFDILSDTASDLYMITTYDIRKASEKGMEKALEFVREAVETDMARAMIVTASNLDVCVGYQERFDVKDIPFYSSDDKSIKTILRSNPGVIKISKGRVADKWSWRSLPDEDEYFQKNNK</sequence>
<reference evidence="7" key="2">
    <citation type="submission" date="2021-04" db="EMBL/GenBank/DDBJ databases">
        <authorList>
            <person name="Gilroy R."/>
        </authorList>
    </citation>
    <scope>NUCLEOTIDE SEQUENCE</scope>
    <source>
        <strain evidence="7">Gambia16-930</strain>
    </source>
</reference>
<evidence type="ECO:0000313" key="8">
    <source>
        <dbReference type="Proteomes" id="UP000824267"/>
    </source>
</evidence>
<dbReference type="EMBL" id="DXGG01000005">
    <property type="protein sequence ID" value="HIW86670.1"/>
    <property type="molecule type" value="Genomic_DNA"/>
</dbReference>
<evidence type="ECO:0000256" key="4">
    <source>
        <dbReference type="ARBA" id="ARBA00023136"/>
    </source>
</evidence>
<evidence type="ECO:0000256" key="5">
    <source>
        <dbReference type="SAM" id="Phobius"/>
    </source>
</evidence>
<feature type="transmembrane region" description="Helical" evidence="5">
    <location>
        <begin position="151"/>
        <end position="169"/>
    </location>
</feature>
<accession>A0A9D1UHK9</accession>
<dbReference type="Pfam" id="PF07291">
    <property type="entry name" value="MauE"/>
    <property type="match status" value="1"/>
</dbReference>
<evidence type="ECO:0000256" key="1">
    <source>
        <dbReference type="ARBA" id="ARBA00004141"/>
    </source>
</evidence>
<evidence type="ECO:0000313" key="7">
    <source>
        <dbReference type="EMBL" id="HIW86670.1"/>
    </source>
</evidence>
<keyword evidence="2 5" id="KW-0812">Transmembrane</keyword>
<keyword evidence="3 5" id="KW-1133">Transmembrane helix</keyword>
<feature type="domain" description="Methylamine utilisation protein MauE" evidence="6">
    <location>
        <begin position="1"/>
        <end position="137"/>
    </location>
</feature>
<reference evidence="7" key="1">
    <citation type="journal article" date="2021" name="PeerJ">
        <title>Extensive microbial diversity within the chicken gut microbiome revealed by metagenomics and culture.</title>
        <authorList>
            <person name="Gilroy R."/>
            <person name="Ravi A."/>
            <person name="Getino M."/>
            <person name="Pursley I."/>
            <person name="Horton D.L."/>
            <person name="Alikhan N.F."/>
            <person name="Baker D."/>
            <person name="Gharbi K."/>
            <person name="Hall N."/>
            <person name="Watson M."/>
            <person name="Adriaenssens E.M."/>
            <person name="Foster-Nyarko E."/>
            <person name="Jarju S."/>
            <person name="Secka A."/>
            <person name="Antonio M."/>
            <person name="Oren A."/>
            <person name="Chaudhuri R.R."/>
            <person name="La Ragione R."/>
            <person name="Hildebrand F."/>
            <person name="Pallen M.J."/>
        </authorList>
    </citation>
    <scope>NUCLEOTIDE SEQUENCE</scope>
    <source>
        <strain evidence="7">Gambia16-930</strain>
    </source>
</reference>
<dbReference type="GO" id="GO:0016020">
    <property type="term" value="C:membrane"/>
    <property type="evidence" value="ECO:0007669"/>
    <property type="project" value="UniProtKB-SubCell"/>
</dbReference>
<comment type="caution">
    <text evidence="7">The sequence shown here is derived from an EMBL/GenBank/DDBJ whole genome shotgun (WGS) entry which is preliminary data.</text>
</comment>
<evidence type="ECO:0000256" key="2">
    <source>
        <dbReference type="ARBA" id="ARBA00022692"/>
    </source>
</evidence>
<proteinExistence type="predicted"/>